<name>A0A2Z5Y3P8_9ENTE</name>
<dbReference type="SUPFAM" id="SSF50129">
    <property type="entry name" value="GroES-like"/>
    <property type="match status" value="1"/>
</dbReference>
<dbReference type="GO" id="GO:0008270">
    <property type="term" value="F:zinc ion binding"/>
    <property type="evidence" value="ECO:0007669"/>
    <property type="project" value="InterPro"/>
</dbReference>
<comment type="similarity">
    <text evidence="1 2">Belongs to the zinc-containing alcohol dehydrogenase family. Quinone oxidoreductase subfamily.</text>
</comment>
<dbReference type="GO" id="GO:0016491">
    <property type="term" value="F:oxidoreductase activity"/>
    <property type="evidence" value="ECO:0007669"/>
    <property type="project" value="UniProtKB-KW"/>
</dbReference>
<proteinExistence type="inferred from homology"/>
<protein>
    <recommendedName>
        <fullName evidence="2">Zinc-type alcohol dehydrogenase-like protein</fullName>
    </recommendedName>
</protein>
<dbReference type="Pfam" id="PF08240">
    <property type="entry name" value="ADH_N"/>
    <property type="match status" value="1"/>
</dbReference>
<dbReference type="SUPFAM" id="SSF51735">
    <property type="entry name" value="NAD(P)-binding Rossmann-fold domains"/>
    <property type="match status" value="1"/>
</dbReference>
<dbReference type="InterPro" id="IPR036291">
    <property type="entry name" value="NAD(P)-bd_dom_sf"/>
</dbReference>
<sequence>MEEKVKHMKAIFTLPAAEKKFLEKEIPIPKIENERDLLVEVQAISVNPVDIKQSQQLREPRILGFDASGIVKQIGKKCQFFKEGDQVFYSGMANRSGSNTQYQLIDERFVGTKPAIVDYALSAAIPLTSLTAWEALTDRLMIKQLETIDQSILIINGAGGVGSIAIQLAKYLGLKVITTASRKETAKWVKEMGADIVINHHHSLVEQLNQQKIRNVDYILCLYNTNFYWEEMSQLIKPEGKICSIVGTNQPIDLEKLKDKSVSFSWEYMFTRSKYQTKDREKQHEILEKISKLYDQKQLKTTTTKTLQPINANNLEKAYQLVASGKMIGKLTLSGWY</sequence>
<dbReference type="InterPro" id="IPR011032">
    <property type="entry name" value="GroES-like_sf"/>
</dbReference>
<dbReference type="InterPro" id="IPR013154">
    <property type="entry name" value="ADH-like_N"/>
</dbReference>
<keyword evidence="2" id="KW-0479">Metal-binding</keyword>
<feature type="domain" description="Enoyl reductase (ER)" evidence="3">
    <location>
        <begin position="20"/>
        <end position="333"/>
    </location>
</feature>
<dbReference type="PANTHER" id="PTHR43482">
    <property type="entry name" value="PROTEIN AST1-RELATED"/>
    <property type="match status" value="1"/>
</dbReference>
<dbReference type="InterPro" id="IPR013149">
    <property type="entry name" value="ADH-like_C"/>
</dbReference>
<reference evidence="4 5" key="1">
    <citation type="submission" date="2018-01" db="EMBL/GenBank/DDBJ databases">
        <title>Whole genome sequence of Melissococcus plutonius DAT561.</title>
        <authorList>
            <person name="Okumura K."/>
            <person name="Takamatsu D."/>
            <person name="Okura M."/>
        </authorList>
    </citation>
    <scope>NUCLEOTIDE SEQUENCE [LARGE SCALE GENOMIC DNA]</scope>
    <source>
        <strain evidence="4 5">DAT561</strain>
    </source>
</reference>
<dbReference type="OMA" id="QGTYSEY"/>
<dbReference type="NCBIfam" id="TIGR02817">
    <property type="entry name" value="adh_fam_1"/>
    <property type="match status" value="1"/>
</dbReference>
<dbReference type="InterPro" id="IPR052585">
    <property type="entry name" value="Lipid_raft_assoc_Zn_ADH"/>
</dbReference>
<dbReference type="InterPro" id="IPR020843">
    <property type="entry name" value="ER"/>
</dbReference>
<dbReference type="CDD" id="cd08252">
    <property type="entry name" value="AL_MDR"/>
    <property type="match status" value="1"/>
</dbReference>
<evidence type="ECO:0000256" key="1">
    <source>
        <dbReference type="ARBA" id="ARBA00010371"/>
    </source>
</evidence>
<dbReference type="PROSITE" id="PS01162">
    <property type="entry name" value="QOR_ZETA_CRYSTAL"/>
    <property type="match status" value="1"/>
</dbReference>
<dbReference type="SMART" id="SM00829">
    <property type="entry name" value="PKS_ER"/>
    <property type="match status" value="1"/>
</dbReference>
<keyword evidence="2" id="KW-0560">Oxidoreductase</keyword>
<accession>A0A2Z5Y3P8</accession>
<evidence type="ECO:0000259" key="3">
    <source>
        <dbReference type="SMART" id="SM00829"/>
    </source>
</evidence>
<dbReference type="EMBL" id="AP018492">
    <property type="protein sequence ID" value="BBC61343.1"/>
    <property type="molecule type" value="Genomic_DNA"/>
</dbReference>
<dbReference type="AlphaFoldDB" id="A0A2Z5Y3P8"/>
<keyword evidence="2" id="KW-0862">Zinc</keyword>
<evidence type="ECO:0000256" key="2">
    <source>
        <dbReference type="RuleBase" id="RU364000"/>
    </source>
</evidence>
<evidence type="ECO:0000313" key="4">
    <source>
        <dbReference type="EMBL" id="BBC61343.1"/>
    </source>
</evidence>
<dbReference type="InterPro" id="IPR014182">
    <property type="entry name" value="ADH_Zn_typ-1"/>
</dbReference>
<gene>
    <name evidence="4" type="ORF">DAT561_1237</name>
</gene>
<dbReference type="PANTHER" id="PTHR43482:SF1">
    <property type="entry name" value="PROTEIN AST1-RELATED"/>
    <property type="match status" value="1"/>
</dbReference>
<dbReference type="Pfam" id="PF00107">
    <property type="entry name" value="ADH_zinc_N"/>
    <property type="match status" value="1"/>
</dbReference>
<dbReference type="Proteomes" id="UP000269226">
    <property type="component" value="Chromosome"/>
</dbReference>
<dbReference type="InterPro" id="IPR002364">
    <property type="entry name" value="Quin_OxRdtase/zeta-crystal_CS"/>
</dbReference>
<organism evidence="4 5">
    <name type="scientific">Melissococcus plutonius</name>
    <dbReference type="NCBI Taxonomy" id="33970"/>
    <lineage>
        <taxon>Bacteria</taxon>
        <taxon>Bacillati</taxon>
        <taxon>Bacillota</taxon>
        <taxon>Bacilli</taxon>
        <taxon>Lactobacillales</taxon>
        <taxon>Enterococcaceae</taxon>
        <taxon>Melissococcus</taxon>
    </lineage>
</organism>
<dbReference type="Gene3D" id="3.90.180.10">
    <property type="entry name" value="Medium-chain alcohol dehydrogenases, catalytic domain"/>
    <property type="match status" value="1"/>
</dbReference>
<dbReference type="Gene3D" id="3.40.50.720">
    <property type="entry name" value="NAD(P)-binding Rossmann-like Domain"/>
    <property type="match status" value="1"/>
</dbReference>
<evidence type="ECO:0000313" key="5">
    <source>
        <dbReference type="Proteomes" id="UP000269226"/>
    </source>
</evidence>